<evidence type="ECO:0000313" key="2">
    <source>
        <dbReference type="Proteomes" id="UP001296943"/>
    </source>
</evidence>
<name>A0ABS2N2P0_9BACI</name>
<evidence type="ECO:0000313" key="1">
    <source>
        <dbReference type="EMBL" id="MBM7572373.1"/>
    </source>
</evidence>
<proteinExistence type="predicted"/>
<keyword evidence="2" id="KW-1185">Reference proteome</keyword>
<sequence>MINTYDLNKLYASIFYIEYDSIKDIPSFSTPYGKGLFGSSVIGTSILH</sequence>
<reference evidence="1 2" key="1">
    <citation type="submission" date="2021-01" db="EMBL/GenBank/DDBJ databases">
        <title>Genomic Encyclopedia of Type Strains, Phase IV (KMG-IV): sequencing the most valuable type-strain genomes for metagenomic binning, comparative biology and taxonomic classification.</title>
        <authorList>
            <person name="Goeker M."/>
        </authorList>
    </citation>
    <scope>NUCLEOTIDE SEQUENCE [LARGE SCALE GENOMIC DNA]</scope>
    <source>
        <strain evidence="1 2">DSM 23711</strain>
    </source>
</reference>
<dbReference type="Proteomes" id="UP001296943">
    <property type="component" value="Unassembled WGS sequence"/>
</dbReference>
<protein>
    <submittedName>
        <fullName evidence="1">Uncharacterized protein</fullName>
    </submittedName>
</protein>
<accession>A0ABS2N2P0</accession>
<dbReference type="EMBL" id="JAFBDR010000016">
    <property type="protein sequence ID" value="MBM7572373.1"/>
    <property type="molecule type" value="Genomic_DNA"/>
</dbReference>
<organism evidence="1 2">
    <name type="scientific">Aquibacillus albus</name>
    <dbReference type="NCBI Taxonomy" id="1168171"/>
    <lineage>
        <taxon>Bacteria</taxon>
        <taxon>Bacillati</taxon>
        <taxon>Bacillota</taxon>
        <taxon>Bacilli</taxon>
        <taxon>Bacillales</taxon>
        <taxon>Bacillaceae</taxon>
        <taxon>Aquibacillus</taxon>
    </lineage>
</organism>
<comment type="caution">
    <text evidence="1">The sequence shown here is derived from an EMBL/GenBank/DDBJ whole genome shotgun (WGS) entry which is preliminary data.</text>
</comment>
<gene>
    <name evidence="1" type="ORF">JOC48_002876</name>
</gene>